<sequence>MSVEWGGPCWLSSSSSSSGVKVSSFEALSHWPRTRSKLLRHGVVKVDVELPHMQLPKDSKFDDSLKLERANRSPGPIPLALQRIHRSAVAKILQGLRLSLRRLTAILPTGLGDGAVGAQVVKEHWSKVTMRPFRVLVLVPSDMVQETEARYKAIAGEGLFVMRMEPGGDGTDKLVQAMSQCSGLVMVGGYSDVMHFVRAHRRSRAQLLNLLVCEMAHAALGADKDAEKVVMNWEKAFRVKVLQSVFLSAQSLEPEPIRGLEEHQPPSLARHVCETRQEATMDVCDTQL</sequence>
<proteinExistence type="predicted"/>
<keyword evidence="2" id="KW-1185">Reference proteome</keyword>
<comment type="caution">
    <text evidence="1">The sequence shown here is derived from an EMBL/GenBank/DDBJ whole genome shotgun (WGS) entry which is preliminary data.</text>
</comment>
<dbReference type="Proteomes" id="UP000601435">
    <property type="component" value="Unassembled WGS sequence"/>
</dbReference>
<dbReference type="OrthoDB" id="411192at2759"/>
<dbReference type="AlphaFoldDB" id="A0A812NTE6"/>
<evidence type="ECO:0000313" key="2">
    <source>
        <dbReference type="Proteomes" id="UP000601435"/>
    </source>
</evidence>
<name>A0A812NTE6_9DINO</name>
<gene>
    <name evidence="1" type="ORF">SNEC2469_LOCUS8078</name>
</gene>
<reference evidence="1" key="1">
    <citation type="submission" date="2021-02" db="EMBL/GenBank/DDBJ databases">
        <authorList>
            <person name="Dougan E. K."/>
            <person name="Rhodes N."/>
            <person name="Thang M."/>
            <person name="Chan C."/>
        </authorList>
    </citation>
    <scope>NUCLEOTIDE SEQUENCE</scope>
</reference>
<accession>A0A812NTE6</accession>
<organism evidence="1 2">
    <name type="scientific">Symbiodinium necroappetens</name>
    <dbReference type="NCBI Taxonomy" id="1628268"/>
    <lineage>
        <taxon>Eukaryota</taxon>
        <taxon>Sar</taxon>
        <taxon>Alveolata</taxon>
        <taxon>Dinophyceae</taxon>
        <taxon>Suessiales</taxon>
        <taxon>Symbiodiniaceae</taxon>
        <taxon>Symbiodinium</taxon>
    </lineage>
</organism>
<dbReference type="EMBL" id="CAJNJA010013474">
    <property type="protein sequence ID" value="CAE7321809.1"/>
    <property type="molecule type" value="Genomic_DNA"/>
</dbReference>
<evidence type="ECO:0000313" key="1">
    <source>
        <dbReference type="EMBL" id="CAE7321809.1"/>
    </source>
</evidence>
<protein>
    <submittedName>
        <fullName evidence="1">Uncharacterized protein</fullName>
    </submittedName>
</protein>